<dbReference type="CDD" id="cd00780">
    <property type="entry name" value="NTF2"/>
    <property type="match status" value="1"/>
</dbReference>
<proteinExistence type="predicted"/>
<dbReference type="EMBL" id="MU005575">
    <property type="protein sequence ID" value="KAF2687459.1"/>
    <property type="molecule type" value="Genomic_DNA"/>
</dbReference>
<evidence type="ECO:0000313" key="3">
    <source>
        <dbReference type="EMBL" id="KAF2687459.1"/>
    </source>
</evidence>
<name>A0A6G1JBE4_9PLEO</name>
<reference evidence="3" key="1">
    <citation type="journal article" date="2020" name="Stud. Mycol.">
        <title>101 Dothideomycetes genomes: a test case for predicting lifestyles and emergence of pathogens.</title>
        <authorList>
            <person name="Haridas S."/>
            <person name="Albert R."/>
            <person name="Binder M."/>
            <person name="Bloem J."/>
            <person name="Labutti K."/>
            <person name="Salamov A."/>
            <person name="Andreopoulos B."/>
            <person name="Baker S."/>
            <person name="Barry K."/>
            <person name="Bills G."/>
            <person name="Bluhm B."/>
            <person name="Cannon C."/>
            <person name="Castanera R."/>
            <person name="Culley D."/>
            <person name="Daum C."/>
            <person name="Ezra D."/>
            <person name="Gonzalez J."/>
            <person name="Henrissat B."/>
            <person name="Kuo A."/>
            <person name="Liang C."/>
            <person name="Lipzen A."/>
            <person name="Lutzoni F."/>
            <person name="Magnuson J."/>
            <person name="Mondo S."/>
            <person name="Nolan M."/>
            <person name="Ohm R."/>
            <person name="Pangilinan J."/>
            <person name="Park H.-J."/>
            <person name="Ramirez L."/>
            <person name="Alfaro M."/>
            <person name="Sun H."/>
            <person name="Tritt A."/>
            <person name="Yoshinaga Y."/>
            <person name="Zwiers L.-H."/>
            <person name="Turgeon B."/>
            <person name="Goodwin S."/>
            <person name="Spatafora J."/>
            <person name="Crous P."/>
            <person name="Grigoriev I."/>
        </authorList>
    </citation>
    <scope>NUCLEOTIDE SEQUENCE</scope>
    <source>
        <strain evidence="3">CBS 122367</strain>
    </source>
</reference>
<dbReference type="Proteomes" id="UP000799291">
    <property type="component" value="Unassembled WGS sequence"/>
</dbReference>
<feature type="domain" description="NTF2" evidence="2">
    <location>
        <begin position="1"/>
        <end position="114"/>
    </location>
</feature>
<evidence type="ECO:0000259" key="2">
    <source>
        <dbReference type="PROSITE" id="PS50177"/>
    </source>
</evidence>
<dbReference type="GO" id="GO:0005634">
    <property type="term" value="C:nucleus"/>
    <property type="evidence" value="ECO:0007669"/>
    <property type="project" value="UniProtKB-SubCell"/>
</dbReference>
<dbReference type="InterPro" id="IPR018222">
    <property type="entry name" value="Nuclear_transport_factor_2_euk"/>
</dbReference>
<dbReference type="AlphaFoldDB" id="A0A6G1JBE4"/>
<dbReference type="Pfam" id="PF02136">
    <property type="entry name" value="NTF2"/>
    <property type="match status" value="1"/>
</dbReference>
<dbReference type="PANTHER" id="PTHR12612">
    <property type="entry name" value="NUCLEAR TRANSPORT FACTOR 2"/>
    <property type="match status" value="1"/>
</dbReference>
<evidence type="ECO:0000313" key="4">
    <source>
        <dbReference type="Proteomes" id="UP000799291"/>
    </source>
</evidence>
<sequence>FLKEFYPTFDENRERLPALYLEHAMLTFEGQAVQGIEAIVEKFKNLPFTDQVKHVITDPEKDVDIQPTAADSILIVVTGLVQELGQPMPFRFSETFHIKLSEAGWRILNHVFRLQWPAA</sequence>
<dbReference type="SUPFAM" id="SSF54427">
    <property type="entry name" value="NTF2-like"/>
    <property type="match status" value="1"/>
</dbReference>
<keyword evidence="1" id="KW-0653">Protein transport</keyword>
<gene>
    <name evidence="3" type="ORF">K458DRAFT_296134</name>
</gene>
<dbReference type="PROSITE" id="PS50177">
    <property type="entry name" value="NTF2_DOMAIN"/>
    <property type="match status" value="1"/>
</dbReference>
<dbReference type="OrthoDB" id="6507044at2759"/>
<feature type="non-terminal residue" evidence="3">
    <location>
        <position position="1"/>
    </location>
</feature>
<evidence type="ECO:0000256" key="1">
    <source>
        <dbReference type="RuleBase" id="RU369002"/>
    </source>
</evidence>
<organism evidence="3 4">
    <name type="scientific">Lentithecium fluviatile CBS 122367</name>
    <dbReference type="NCBI Taxonomy" id="1168545"/>
    <lineage>
        <taxon>Eukaryota</taxon>
        <taxon>Fungi</taxon>
        <taxon>Dikarya</taxon>
        <taxon>Ascomycota</taxon>
        <taxon>Pezizomycotina</taxon>
        <taxon>Dothideomycetes</taxon>
        <taxon>Pleosporomycetidae</taxon>
        <taxon>Pleosporales</taxon>
        <taxon>Massarineae</taxon>
        <taxon>Lentitheciaceae</taxon>
        <taxon>Lentithecium</taxon>
    </lineage>
</organism>
<dbReference type="GO" id="GO:0015031">
    <property type="term" value="P:protein transport"/>
    <property type="evidence" value="ECO:0007669"/>
    <property type="project" value="UniProtKB-KW"/>
</dbReference>
<keyword evidence="4" id="KW-1185">Reference proteome</keyword>
<keyword evidence="1" id="KW-0963">Cytoplasm</keyword>
<dbReference type="InterPro" id="IPR002075">
    <property type="entry name" value="NTF2_dom"/>
</dbReference>
<keyword evidence="1" id="KW-0539">Nucleus</keyword>
<dbReference type="GO" id="GO:0005737">
    <property type="term" value="C:cytoplasm"/>
    <property type="evidence" value="ECO:0007669"/>
    <property type="project" value="UniProtKB-SubCell"/>
</dbReference>
<protein>
    <submittedName>
        <fullName evidence="3">Putative nuclear transport factor 2</fullName>
    </submittedName>
</protein>
<dbReference type="InterPro" id="IPR045875">
    <property type="entry name" value="NTF2"/>
</dbReference>
<dbReference type="GO" id="GO:0051028">
    <property type="term" value="P:mRNA transport"/>
    <property type="evidence" value="ECO:0007669"/>
    <property type="project" value="UniProtKB-UniRule"/>
</dbReference>
<accession>A0A6G1JBE4</accession>
<comment type="function">
    <text evidence="1">Has a role in nuclear-cytoplasmic transport of proteins and mRNAs.</text>
</comment>
<keyword evidence="1" id="KW-0813">Transport</keyword>
<dbReference type="Gene3D" id="3.10.450.50">
    <property type="match status" value="1"/>
</dbReference>
<comment type="subcellular location">
    <subcellularLocation>
        <location evidence="1">Cytoplasm</location>
    </subcellularLocation>
    <subcellularLocation>
        <location evidence="1">Nucleus</location>
    </subcellularLocation>
</comment>
<dbReference type="InterPro" id="IPR032710">
    <property type="entry name" value="NTF2-like_dom_sf"/>
</dbReference>
<dbReference type="GO" id="GO:0006913">
    <property type="term" value="P:nucleocytoplasmic transport"/>
    <property type="evidence" value="ECO:0007669"/>
    <property type="project" value="UniProtKB-UniRule"/>
</dbReference>